<dbReference type="EMBL" id="BKCJ010002399">
    <property type="protein sequence ID" value="GEU48289.1"/>
    <property type="molecule type" value="Genomic_DNA"/>
</dbReference>
<feature type="domain" description="Protein kinase" evidence="1">
    <location>
        <begin position="94"/>
        <end position="339"/>
    </location>
</feature>
<keyword evidence="2" id="KW-0430">Lectin</keyword>
<dbReference type="Pfam" id="PF07714">
    <property type="entry name" value="PK_Tyr_Ser-Thr"/>
    <property type="match status" value="1"/>
</dbReference>
<dbReference type="InterPro" id="IPR026960">
    <property type="entry name" value="RVT-Znf"/>
</dbReference>
<gene>
    <name evidence="2" type="ORF">Tci_020267</name>
</gene>
<dbReference type="SUPFAM" id="SSF56112">
    <property type="entry name" value="Protein kinase-like (PK-like)"/>
    <property type="match status" value="1"/>
</dbReference>
<dbReference type="PROSITE" id="PS50011">
    <property type="entry name" value="PROTEIN_KINASE_DOM"/>
    <property type="match status" value="1"/>
</dbReference>
<name>A0A6L2KH81_TANCI</name>
<dbReference type="InterPro" id="IPR045272">
    <property type="entry name" value="ANXUR1/2-like"/>
</dbReference>
<dbReference type="AlphaFoldDB" id="A0A6L2KH81"/>
<accession>A0A6L2KH81</accession>
<dbReference type="GO" id="GO:0005886">
    <property type="term" value="C:plasma membrane"/>
    <property type="evidence" value="ECO:0007669"/>
    <property type="project" value="TreeGrafter"/>
</dbReference>
<dbReference type="InterPro" id="IPR011009">
    <property type="entry name" value="Kinase-like_dom_sf"/>
</dbReference>
<dbReference type="Gene3D" id="3.30.200.20">
    <property type="entry name" value="Phosphorylase Kinase, domain 1"/>
    <property type="match status" value="1"/>
</dbReference>
<dbReference type="InterPro" id="IPR000719">
    <property type="entry name" value="Prot_kinase_dom"/>
</dbReference>
<dbReference type="PANTHER" id="PTHR27003:SF467">
    <property type="entry name" value="PROTEIN KINASE DOMAIN-CONTAINING PROTEIN"/>
    <property type="match status" value="1"/>
</dbReference>
<sequence length="339" mass="38721">MLRRLSQAEGLNNVELVGDLNSNSFRLNFNHHLPDFSSSAYIVDGDYELFPHAMHTTHDSSAPQSFPTTADQVPVYGSPSEFYGTYINLATNNFSKDNFIGKSGFGRVYKGQLLHSTICTTVAVKRLDMNISGQGPREVLIEIVMLASYKHNNLVSLVGFRDEDGENIIVYKHEVHGSLDKYLASTDITWDQRLRICLGAAHGLEYLHNGAGVDRRKEAKVAEKGKWMDNVWQWEWDSVRNLKGRDTWRGMLQEDGKFTVNTLTKMVEERLFTFESHGQETIWNKWIPKKVNIFVWKALKGRIPVRAKLDKRDIDLDSILFPCCDSVVETCQHSLVLFF</sequence>
<evidence type="ECO:0000313" key="2">
    <source>
        <dbReference type="EMBL" id="GEU48289.1"/>
    </source>
</evidence>
<evidence type="ECO:0000259" key="1">
    <source>
        <dbReference type="PROSITE" id="PS50011"/>
    </source>
</evidence>
<organism evidence="2">
    <name type="scientific">Tanacetum cinerariifolium</name>
    <name type="common">Dalmatian daisy</name>
    <name type="synonym">Chrysanthemum cinerariifolium</name>
    <dbReference type="NCBI Taxonomy" id="118510"/>
    <lineage>
        <taxon>Eukaryota</taxon>
        <taxon>Viridiplantae</taxon>
        <taxon>Streptophyta</taxon>
        <taxon>Embryophyta</taxon>
        <taxon>Tracheophyta</taxon>
        <taxon>Spermatophyta</taxon>
        <taxon>Magnoliopsida</taxon>
        <taxon>eudicotyledons</taxon>
        <taxon>Gunneridae</taxon>
        <taxon>Pentapetalae</taxon>
        <taxon>asterids</taxon>
        <taxon>campanulids</taxon>
        <taxon>Asterales</taxon>
        <taxon>Asteraceae</taxon>
        <taxon>Asteroideae</taxon>
        <taxon>Anthemideae</taxon>
        <taxon>Anthemidinae</taxon>
        <taxon>Tanacetum</taxon>
    </lineage>
</organism>
<comment type="caution">
    <text evidence="2">The sequence shown here is derived from an EMBL/GenBank/DDBJ whole genome shotgun (WGS) entry which is preliminary data.</text>
</comment>
<dbReference type="GO" id="GO:0005524">
    <property type="term" value="F:ATP binding"/>
    <property type="evidence" value="ECO:0007669"/>
    <property type="project" value="InterPro"/>
</dbReference>
<dbReference type="InterPro" id="IPR001245">
    <property type="entry name" value="Ser-Thr/Tyr_kinase_cat_dom"/>
</dbReference>
<reference evidence="2" key="1">
    <citation type="journal article" date="2019" name="Sci. Rep.">
        <title>Draft genome of Tanacetum cinerariifolium, the natural source of mosquito coil.</title>
        <authorList>
            <person name="Yamashiro T."/>
            <person name="Shiraishi A."/>
            <person name="Satake H."/>
            <person name="Nakayama K."/>
        </authorList>
    </citation>
    <scope>NUCLEOTIDE SEQUENCE</scope>
</reference>
<protein>
    <submittedName>
        <fullName evidence="2">Jacalin-like lectin domain-containing protein</fullName>
    </submittedName>
</protein>
<dbReference type="GO" id="GO:0030246">
    <property type="term" value="F:carbohydrate binding"/>
    <property type="evidence" value="ECO:0007669"/>
    <property type="project" value="UniProtKB-KW"/>
</dbReference>
<dbReference type="PANTHER" id="PTHR27003">
    <property type="entry name" value="OS07G0166700 PROTEIN"/>
    <property type="match status" value="1"/>
</dbReference>
<dbReference type="Pfam" id="PF13966">
    <property type="entry name" value="zf-RVT"/>
    <property type="match status" value="1"/>
</dbReference>
<dbReference type="Gene3D" id="1.10.510.10">
    <property type="entry name" value="Transferase(Phosphotransferase) domain 1"/>
    <property type="match status" value="1"/>
</dbReference>
<dbReference type="GO" id="GO:0004714">
    <property type="term" value="F:transmembrane receptor protein tyrosine kinase activity"/>
    <property type="evidence" value="ECO:0007669"/>
    <property type="project" value="InterPro"/>
</dbReference>
<proteinExistence type="predicted"/>
<dbReference type="GO" id="GO:0009506">
    <property type="term" value="C:plasmodesma"/>
    <property type="evidence" value="ECO:0007669"/>
    <property type="project" value="TreeGrafter"/>
</dbReference>